<protein>
    <submittedName>
        <fullName evidence="1">Uncharacterized protein</fullName>
    </submittedName>
</protein>
<dbReference type="PANTHER" id="PTHR11362">
    <property type="entry name" value="PHOSPHATIDYLETHANOLAMINE-BINDING PROTEIN"/>
    <property type="match status" value="1"/>
</dbReference>
<dbReference type="Proteomes" id="UP000267096">
    <property type="component" value="Unassembled WGS sequence"/>
</dbReference>
<dbReference type="InterPro" id="IPR035810">
    <property type="entry name" value="PEBP_euk"/>
</dbReference>
<dbReference type="InterPro" id="IPR008914">
    <property type="entry name" value="PEBP"/>
</dbReference>
<dbReference type="PANTHER" id="PTHR11362:SF82">
    <property type="entry name" value="PHOSPHATIDYLETHANOLAMINE-BINDING PROTEIN 4"/>
    <property type="match status" value="1"/>
</dbReference>
<dbReference type="Pfam" id="PF01161">
    <property type="entry name" value="PBP"/>
    <property type="match status" value="1"/>
</dbReference>
<dbReference type="Gene3D" id="3.90.280.10">
    <property type="entry name" value="PEBP-like"/>
    <property type="match status" value="1"/>
</dbReference>
<dbReference type="InterPro" id="IPR036610">
    <property type="entry name" value="PEBP-like_sf"/>
</dbReference>
<reference evidence="1 2" key="1">
    <citation type="submission" date="2018-11" db="EMBL/GenBank/DDBJ databases">
        <authorList>
            <consortium name="Pathogen Informatics"/>
        </authorList>
    </citation>
    <scope>NUCLEOTIDE SEQUENCE [LARGE SCALE GENOMIC DNA]</scope>
</reference>
<dbReference type="EMBL" id="UYRR01004766">
    <property type="protein sequence ID" value="VDK21262.1"/>
    <property type="molecule type" value="Genomic_DNA"/>
</dbReference>
<dbReference type="OrthoDB" id="6700855at2759"/>
<dbReference type="SUPFAM" id="SSF49777">
    <property type="entry name" value="PEBP-like"/>
    <property type="match status" value="1"/>
</dbReference>
<sequence>MAVSYGQHSVQCGTVLKPSDARKQPTVNWPSDSQKLYTLMMVDPDAPSRKRPTMGQWLHWLVVNVPGSSIDQGQTLTPYAPPTPPSGSGLHRYVFLAYQQSAQLNANSVSQRPKFSAKQFASNNGLGAPVAGNFFQTESR</sequence>
<evidence type="ECO:0000313" key="2">
    <source>
        <dbReference type="Proteomes" id="UP000267096"/>
    </source>
</evidence>
<organism evidence="1 2">
    <name type="scientific">Anisakis simplex</name>
    <name type="common">Herring worm</name>
    <dbReference type="NCBI Taxonomy" id="6269"/>
    <lineage>
        <taxon>Eukaryota</taxon>
        <taxon>Metazoa</taxon>
        <taxon>Ecdysozoa</taxon>
        <taxon>Nematoda</taxon>
        <taxon>Chromadorea</taxon>
        <taxon>Rhabditida</taxon>
        <taxon>Spirurina</taxon>
        <taxon>Ascaridomorpha</taxon>
        <taxon>Ascaridoidea</taxon>
        <taxon>Anisakidae</taxon>
        <taxon>Anisakis</taxon>
        <taxon>Anisakis simplex complex</taxon>
    </lineage>
</organism>
<dbReference type="CDD" id="cd00866">
    <property type="entry name" value="PEBP_euk"/>
    <property type="match status" value="1"/>
</dbReference>
<name>A0A3P6N9X1_ANISI</name>
<proteinExistence type="predicted"/>
<dbReference type="AlphaFoldDB" id="A0A3P6N9X1"/>
<accession>A0A3P6N9X1</accession>
<gene>
    <name evidence="1" type="ORF">ASIM_LOCUS3185</name>
</gene>
<evidence type="ECO:0000313" key="1">
    <source>
        <dbReference type="EMBL" id="VDK21262.1"/>
    </source>
</evidence>
<keyword evidence="2" id="KW-1185">Reference proteome</keyword>